<evidence type="ECO:0000313" key="3">
    <source>
        <dbReference type="EMBL" id="VFK77604.1"/>
    </source>
</evidence>
<dbReference type="AlphaFoldDB" id="A0A450Y329"/>
<proteinExistence type="predicted"/>
<evidence type="ECO:0000313" key="2">
    <source>
        <dbReference type="EMBL" id="VFK35961.1"/>
    </source>
</evidence>
<name>A0A450Y329_9GAMM</name>
<evidence type="ECO:0000313" key="1">
    <source>
        <dbReference type="EMBL" id="VFK33373.1"/>
    </source>
</evidence>
<accession>A0A450Y329</accession>
<reference evidence="2" key="1">
    <citation type="submission" date="2019-02" db="EMBL/GenBank/DDBJ databases">
        <authorList>
            <person name="Gruber-Vodicka R. H."/>
            <person name="Seah K. B. B."/>
        </authorList>
    </citation>
    <scope>NUCLEOTIDE SEQUENCE</scope>
    <source>
        <strain evidence="1">BECK_BZ197</strain>
        <strain evidence="3">BECK_BZ198</strain>
        <strain evidence="2">BECK_BZ199</strain>
    </source>
</reference>
<gene>
    <name evidence="1" type="ORF">BECKMB1821G_GA0114241_11523</name>
    <name evidence="3" type="ORF">BECKMB1821H_GA0114242_11802</name>
    <name evidence="2" type="ORF">BECKMB1821I_GA0114274_11692</name>
</gene>
<dbReference type="EMBL" id="CAADGH010000180">
    <property type="protein sequence ID" value="VFK77604.1"/>
    <property type="molecule type" value="Genomic_DNA"/>
</dbReference>
<protein>
    <submittedName>
        <fullName evidence="2">Uncharacterized protein</fullName>
    </submittedName>
</protein>
<organism evidence="2">
    <name type="scientific">Candidatus Kentrum sp. MB</name>
    <dbReference type="NCBI Taxonomy" id="2138164"/>
    <lineage>
        <taxon>Bacteria</taxon>
        <taxon>Pseudomonadati</taxon>
        <taxon>Pseudomonadota</taxon>
        <taxon>Gammaproteobacteria</taxon>
        <taxon>Candidatus Kentrum</taxon>
    </lineage>
</organism>
<sequence>MMADEAYASLILLLIPVYRDRRFQRKMTGIGLAVPFKTKPTMPATHTSAWRQDRNRVDTDFGLGFFHDFSEQVKIEILT</sequence>
<dbReference type="EMBL" id="CAADFQ010000169">
    <property type="protein sequence ID" value="VFK35961.1"/>
    <property type="molecule type" value="Genomic_DNA"/>
</dbReference>
<dbReference type="EMBL" id="CAADFO010000152">
    <property type="protein sequence ID" value="VFK33373.1"/>
    <property type="molecule type" value="Genomic_DNA"/>
</dbReference>